<name>A0AAN7DIL6_9FUNG</name>
<accession>A0AAN7DIL6</accession>
<reference evidence="2 3" key="1">
    <citation type="submission" date="2022-11" db="EMBL/GenBank/DDBJ databases">
        <title>Mucor velutinosus strain NIH1002 WGS.</title>
        <authorList>
            <person name="Subramanian P."/>
            <person name="Mullikin J.C."/>
            <person name="Segre J.A."/>
            <person name="Zelazny A.M."/>
        </authorList>
    </citation>
    <scope>NUCLEOTIDE SEQUENCE [LARGE SCALE GENOMIC DNA]</scope>
    <source>
        <strain evidence="2 3">NIH1002</strain>
    </source>
</reference>
<dbReference type="AlphaFoldDB" id="A0AAN7DIL6"/>
<sequence length="78" mass="8582">MSHTKSLSLTQNMRLTNDEGPSSSQFGSNDFAQYLLRIGEGSDQHQFGDTLAIDPHLDCSYSEIIEIAFGDVSTLPFV</sequence>
<keyword evidence="3" id="KW-1185">Reference proteome</keyword>
<feature type="region of interest" description="Disordered" evidence="1">
    <location>
        <begin position="1"/>
        <end position="25"/>
    </location>
</feature>
<dbReference type="GeneID" id="89945200"/>
<protein>
    <submittedName>
        <fullName evidence="2">Beta transducin</fullName>
    </submittedName>
</protein>
<dbReference type="RefSeq" id="XP_064684813.1">
    <property type="nucleotide sequence ID" value="XM_064820893.1"/>
</dbReference>
<evidence type="ECO:0000256" key="1">
    <source>
        <dbReference type="SAM" id="MobiDB-lite"/>
    </source>
</evidence>
<dbReference type="Proteomes" id="UP001304243">
    <property type="component" value="Unassembled WGS sequence"/>
</dbReference>
<dbReference type="EMBL" id="JASEJX010000013">
    <property type="protein sequence ID" value="KAK4518147.1"/>
    <property type="molecule type" value="Genomic_DNA"/>
</dbReference>
<organism evidence="2 3">
    <name type="scientific">Mucor velutinosus</name>
    <dbReference type="NCBI Taxonomy" id="708070"/>
    <lineage>
        <taxon>Eukaryota</taxon>
        <taxon>Fungi</taxon>
        <taxon>Fungi incertae sedis</taxon>
        <taxon>Mucoromycota</taxon>
        <taxon>Mucoromycotina</taxon>
        <taxon>Mucoromycetes</taxon>
        <taxon>Mucorales</taxon>
        <taxon>Mucorineae</taxon>
        <taxon>Mucoraceae</taxon>
        <taxon>Mucor</taxon>
    </lineage>
</organism>
<proteinExistence type="predicted"/>
<evidence type="ECO:0000313" key="2">
    <source>
        <dbReference type="EMBL" id="KAK4518147.1"/>
    </source>
</evidence>
<gene>
    <name evidence="2" type="primary">DIP2</name>
    <name evidence="2" type="ORF">ATC70_001498</name>
</gene>
<evidence type="ECO:0000313" key="3">
    <source>
        <dbReference type="Proteomes" id="UP001304243"/>
    </source>
</evidence>
<comment type="caution">
    <text evidence="2">The sequence shown here is derived from an EMBL/GenBank/DDBJ whole genome shotgun (WGS) entry which is preliminary data.</text>
</comment>